<evidence type="ECO:0000256" key="4">
    <source>
        <dbReference type="ARBA" id="ARBA00023136"/>
    </source>
</evidence>
<proteinExistence type="predicted"/>
<keyword evidence="2 5" id="KW-0812">Transmembrane</keyword>
<evidence type="ECO:0000256" key="1">
    <source>
        <dbReference type="ARBA" id="ARBA00004141"/>
    </source>
</evidence>
<keyword evidence="4 5" id="KW-0472">Membrane</keyword>
<dbReference type="PANTHER" id="PTHR31465">
    <property type="entry name" value="PROTEIN RTA1-RELATED"/>
    <property type="match status" value="1"/>
</dbReference>
<feature type="transmembrane region" description="Helical" evidence="5">
    <location>
        <begin position="113"/>
        <end position="134"/>
    </location>
</feature>
<dbReference type="OrthoDB" id="3358017at2759"/>
<evidence type="ECO:0000256" key="5">
    <source>
        <dbReference type="SAM" id="Phobius"/>
    </source>
</evidence>
<dbReference type="AlphaFoldDB" id="A0A9N9UB11"/>
<evidence type="ECO:0000256" key="3">
    <source>
        <dbReference type="ARBA" id="ARBA00022989"/>
    </source>
</evidence>
<dbReference type="Pfam" id="PF04479">
    <property type="entry name" value="RTA1"/>
    <property type="match status" value="1"/>
</dbReference>
<evidence type="ECO:0000313" key="6">
    <source>
        <dbReference type="EMBL" id="CAG9981433.1"/>
    </source>
</evidence>
<feature type="transmembrane region" description="Helical" evidence="5">
    <location>
        <begin position="190"/>
        <end position="211"/>
    </location>
</feature>
<protein>
    <submittedName>
        <fullName evidence="6">Uncharacterized protein</fullName>
    </submittedName>
</protein>
<organism evidence="6 7">
    <name type="scientific">Clonostachys byssicola</name>
    <dbReference type="NCBI Taxonomy" id="160290"/>
    <lineage>
        <taxon>Eukaryota</taxon>
        <taxon>Fungi</taxon>
        <taxon>Dikarya</taxon>
        <taxon>Ascomycota</taxon>
        <taxon>Pezizomycotina</taxon>
        <taxon>Sordariomycetes</taxon>
        <taxon>Hypocreomycetidae</taxon>
        <taxon>Hypocreales</taxon>
        <taxon>Bionectriaceae</taxon>
        <taxon>Clonostachys</taxon>
    </lineage>
</organism>
<dbReference type="Proteomes" id="UP000754883">
    <property type="component" value="Unassembled WGS sequence"/>
</dbReference>
<reference evidence="6" key="1">
    <citation type="submission" date="2021-10" db="EMBL/GenBank/DDBJ databases">
        <authorList>
            <person name="Piombo E."/>
        </authorList>
    </citation>
    <scope>NUCLEOTIDE SEQUENCE</scope>
</reference>
<sequence>MASSNPYRYEPSPVAAMIFLVLFTICTVWHVIVMFRRRVWYFIPLILGGALEIIGYVTRYLGSRDVANLTFFIIQTLCILVAPALFAASIYMVLGRLIRTVHAESYSIVRPSWLTKVFVGGDLVSFIVQLAGSGLLTSNFSLGKTIILVGLVVQILFFGLFLLAAMLFYRRLSTEPTPASERLDLQSKKRGWRGVMLVLFLASALIFTRSIFRLVEFTGGHDSPMLTSEAYIYVCDATLMFGVLVALIYLHPSEYVVYPRKSMRLEGEELL</sequence>
<gene>
    <name evidence="6" type="ORF">CBYS24578_00008348</name>
</gene>
<feature type="transmembrane region" description="Helical" evidence="5">
    <location>
        <begin position="39"/>
        <end position="57"/>
    </location>
</feature>
<dbReference type="EMBL" id="CABFNO020001323">
    <property type="protein sequence ID" value="CAG9981433.1"/>
    <property type="molecule type" value="Genomic_DNA"/>
</dbReference>
<keyword evidence="7" id="KW-1185">Reference proteome</keyword>
<evidence type="ECO:0000256" key="2">
    <source>
        <dbReference type="ARBA" id="ARBA00022692"/>
    </source>
</evidence>
<feature type="transmembrane region" description="Helical" evidence="5">
    <location>
        <begin position="146"/>
        <end position="169"/>
    </location>
</feature>
<evidence type="ECO:0000313" key="7">
    <source>
        <dbReference type="Proteomes" id="UP000754883"/>
    </source>
</evidence>
<accession>A0A9N9UB11</accession>
<feature type="transmembrane region" description="Helical" evidence="5">
    <location>
        <begin position="231"/>
        <end position="250"/>
    </location>
</feature>
<dbReference type="GO" id="GO:0016020">
    <property type="term" value="C:membrane"/>
    <property type="evidence" value="ECO:0007669"/>
    <property type="project" value="UniProtKB-SubCell"/>
</dbReference>
<comment type="subcellular location">
    <subcellularLocation>
        <location evidence="1">Membrane</location>
        <topology evidence="1">Multi-pass membrane protein</topology>
    </subcellularLocation>
</comment>
<feature type="transmembrane region" description="Helical" evidence="5">
    <location>
        <begin position="12"/>
        <end position="32"/>
    </location>
</feature>
<dbReference type="PANTHER" id="PTHR31465:SF1">
    <property type="entry name" value="PROTEIN RTA1-RELATED"/>
    <property type="match status" value="1"/>
</dbReference>
<feature type="transmembrane region" description="Helical" evidence="5">
    <location>
        <begin position="69"/>
        <end position="93"/>
    </location>
</feature>
<comment type="caution">
    <text evidence="6">The sequence shown here is derived from an EMBL/GenBank/DDBJ whole genome shotgun (WGS) entry which is preliminary data.</text>
</comment>
<name>A0A9N9UB11_9HYPO</name>
<keyword evidence="3 5" id="KW-1133">Transmembrane helix</keyword>
<dbReference type="InterPro" id="IPR007568">
    <property type="entry name" value="RTA1"/>
</dbReference>